<dbReference type="Proteomes" id="UP000011758">
    <property type="component" value="Unassembled WGS sequence"/>
</dbReference>
<name>M2NH81_9FIRM</name>
<proteinExistence type="predicted"/>
<reference evidence="1 2" key="1">
    <citation type="submission" date="2013-02" db="EMBL/GenBank/DDBJ databases">
        <title>The Genome Sequence of Lactobacillus catenaformis F0143.</title>
        <authorList>
            <consortium name="The Broad Institute Genome Sequencing Platform"/>
            <person name="Earl A."/>
            <person name="Ward D."/>
            <person name="Feldgarden M."/>
            <person name="Gevers D."/>
            <person name="Izard J."/>
            <person name="Blanton J.M."/>
            <person name="Mathney J."/>
            <person name="Dewhirst F.E."/>
            <person name="Young S.K."/>
            <person name="Zeng Q."/>
            <person name="Gargeya S."/>
            <person name="Fitzgerald M."/>
            <person name="Haas B."/>
            <person name="Abouelleil A."/>
            <person name="Alvarado L."/>
            <person name="Arachchi H.M."/>
            <person name="Berlin A."/>
            <person name="Chapman S.B."/>
            <person name="Gearin G."/>
            <person name="Goldberg J."/>
            <person name="Griggs A."/>
            <person name="Gujja S."/>
            <person name="Hansen M."/>
            <person name="Heiman D."/>
            <person name="Howarth C."/>
            <person name="Larimer J."/>
            <person name="Lui A."/>
            <person name="MacDonald P.J.P."/>
            <person name="McCowen C."/>
            <person name="Montmayeur A."/>
            <person name="Murphy C."/>
            <person name="Neiman D."/>
            <person name="Pearson M."/>
            <person name="Priest M."/>
            <person name="Roberts A."/>
            <person name="Saif S."/>
            <person name="Shea T."/>
            <person name="Sisk P."/>
            <person name="Stolte C."/>
            <person name="Sykes S."/>
            <person name="Wortman J."/>
            <person name="Nusbaum C."/>
            <person name="Birren B."/>
        </authorList>
    </citation>
    <scope>NUCLEOTIDE SEQUENCE [LARGE SCALE GENOMIC DNA]</scope>
    <source>
        <strain evidence="1 2">OT 569</strain>
    </source>
</reference>
<comment type="caution">
    <text evidence="1">The sequence shown here is derived from an EMBL/GenBank/DDBJ whole genome shotgun (WGS) entry which is preliminary data.</text>
</comment>
<accession>M2NH81</accession>
<evidence type="ECO:0000313" key="1">
    <source>
        <dbReference type="EMBL" id="EMD17583.1"/>
    </source>
</evidence>
<organism evidence="1 2">
    <name type="scientific">Eggerthia catenaformis OT 569 = DSM 20559</name>
    <dbReference type="NCBI Taxonomy" id="999415"/>
    <lineage>
        <taxon>Bacteria</taxon>
        <taxon>Bacillati</taxon>
        <taxon>Bacillota</taxon>
        <taxon>Erysipelotrichia</taxon>
        <taxon>Erysipelotrichales</taxon>
        <taxon>Coprobacillaceae</taxon>
        <taxon>Eggerthia</taxon>
    </lineage>
</organism>
<gene>
    <name evidence="1" type="ORF">HMPREF9943_00015</name>
</gene>
<sequence length="167" mass="18828">MIWKRTANRKTQCTIHNMAAINVAMEKAEKSGKKVVLFNDDINIKSIQSFTSTKGDYTTSKSQGVDLSNKGSNGLFSIYRSLGDESIEHQQGADVYANRLGIKRYNSAGTFKADLHIIHDFYKQHMEMEAPRIPQSGNFVRILLVPCTGSKRYQYICRVSKDSLISN</sequence>
<evidence type="ECO:0000313" key="2">
    <source>
        <dbReference type="Proteomes" id="UP000011758"/>
    </source>
</evidence>
<dbReference type="BioCyc" id="ECAT999415-HMP:GTTI-18-MONOMER"/>
<dbReference type="EMBL" id="AGEJ01000001">
    <property type="protein sequence ID" value="EMD17583.1"/>
    <property type="molecule type" value="Genomic_DNA"/>
</dbReference>
<protein>
    <submittedName>
        <fullName evidence="1">Uncharacterized protein</fullName>
    </submittedName>
</protein>
<keyword evidence="2" id="KW-1185">Reference proteome</keyword>
<dbReference type="AlphaFoldDB" id="M2NH81"/>